<dbReference type="EMBL" id="JAFCLK010000052">
    <property type="protein sequence ID" value="MBR1140963.1"/>
    <property type="molecule type" value="Genomic_DNA"/>
</dbReference>
<accession>A0ABS5GI82</accession>
<reference evidence="6" key="1">
    <citation type="journal article" date="2021" name="ISME J.">
        <title>Evolutionary origin and ecological implication of a unique nif island in free-living Bradyrhizobium lineages.</title>
        <authorList>
            <person name="Tao J."/>
        </authorList>
    </citation>
    <scope>NUCLEOTIDE SEQUENCE [LARGE SCALE GENOMIC DNA]</scope>
    <source>
        <strain evidence="6">SZCCT0094</strain>
    </source>
</reference>
<dbReference type="PANTHER" id="PTHR47894">
    <property type="entry name" value="HTH-TYPE TRANSCRIPTIONAL REGULATOR GADX"/>
    <property type="match status" value="1"/>
</dbReference>
<evidence type="ECO:0000259" key="4">
    <source>
        <dbReference type="PROSITE" id="PS01124"/>
    </source>
</evidence>
<feature type="domain" description="HTH araC/xylS-type" evidence="4">
    <location>
        <begin position="236"/>
        <end position="334"/>
    </location>
</feature>
<gene>
    <name evidence="5" type="ORF">JQ619_34970</name>
</gene>
<evidence type="ECO:0000256" key="2">
    <source>
        <dbReference type="ARBA" id="ARBA00023125"/>
    </source>
</evidence>
<dbReference type="SMART" id="SM00342">
    <property type="entry name" value="HTH_ARAC"/>
    <property type="match status" value="1"/>
</dbReference>
<dbReference type="Gene3D" id="1.10.10.60">
    <property type="entry name" value="Homeodomain-like"/>
    <property type="match status" value="1"/>
</dbReference>
<evidence type="ECO:0000313" key="5">
    <source>
        <dbReference type="EMBL" id="MBR1140963.1"/>
    </source>
</evidence>
<dbReference type="PANTHER" id="PTHR47894:SF1">
    <property type="entry name" value="HTH-TYPE TRANSCRIPTIONAL REGULATOR VQSM"/>
    <property type="match status" value="1"/>
</dbReference>
<dbReference type="SUPFAM" id="SSF46689">
    <property type="entry name" value="Homeodomain-like"/>
    <property type="match status" value="1"/>
</dbReference>
<evidence type="ECO:0000256" key="3">
    <source>
        <dbReference type="ARBA" id="ARBA00023163"/>
    </source>
</evidence>
<dbReference type="InterPro" id="IPR009057">
    <property type="entry name" value="Homeodomain-like_sf"/>
</dbReference>
<protein>
    <submittedName>
        <fullName evidence="5">AraC family transcriptional regulator</fullName>
    </submittedName>
</protein>
<dbReference type="Pfam" id="PF12625">
    <property type="entry name" value="Arabinose_bd"/>
    <property type="match status" value="1"/>
</dbReference>
<dbReference type="RefSeq" id="WP_172241190.1">
    <property type="nucleotide sequence ID" value="NZ_JABFDP010000030.1"/>
</dbReference>
<proteinExistence type="predicted"/>
<name>A0ABS5GI82_9BRAD</name>
<dbReference type="PROSITE" id="PS01124">
    <property type="entry name" value="HTH_ARAC_FAMILY_2"/>
    <property type="match status" value="1"/>
</dbReference>
<evidence type="ECO:0000313" key="6">
    <source>
        <dbReference type="Proteomes" id="UP001314635"/>
    </source>
</evidence>
<keyword evidence="2" id="KW-0238">DNA-binding</keyword>
<organism evidence="5 6">
    <name type="scientific">Bradyrhizobium denitrificans</name>
    <dbReference type="NCBI Taxonomy" id="2734912"/>
    <lineage>
        <taxon>Bacteria</taxon>
        <taxon>Pseudomonadati</taxon>
        <taxon>Pseudomonadota</taxon>
        <taxon>Alphaproteobacteria</taxon>
        <taxon>Hyphomicrobiales</taxon>
        <taxon>Nitrobacteraceae</taxon>
        <taxon>Bradyrhizobium</taxon>
    </lineage>
</organism>
<evidence type="ECO:0000256" key="1">
    <source>
        <dbReference type="ARBA" id="ARBA00023015"/>
    </source>
</evidence>
<keyword evidence="1" id="KW-0805">Transcription regulation</keyword>
<dbReference type="InterPro" id="IPR032687">
    <property type="entry name" value="AraC-type_N"/>
</dbReference>
<keyword evidence="3" id="KW-0804">Transcription</keyword>
<keyword evidence="6" id="KW-1185">Reference proteome</keyword>
<dbReference type="InterPro" id="IPR018060">
    <property type="entry name" value="HTH_AraC"/>
</dbReference>
<dbReference type="Pfam" id="PF12833">
    <property type="entry name" value="HTH_18"/>
    <property type="match status" value="1"/>
</dbReference>
<sequence length="349" mass="38719">MAQQIRTTSSSWMRGVATTLKEQGLDAAMLFAEVGLSIEDLDDCDRRWPTEALSRLWVLAAERSGNPDIGLANVDAPRPDHYGVAGYAMMSSPDLLTGLTRLIRYMCLVSDAVTITLEHGHGGRWVRTDVFGGECPIPRQRYDYGVVNLLNLCRWMLDRPLTPLATRFSHAVPLSIAAYNNAFQSPLEFDAPFNGFLVSEQDLACRLTTSAPELTAIHDRIADEALERLVKTDTAYRARAAIARLLPDGSPLRSAIAAALGLSDRTFQRRLADEGLSFSDLVDGTRRELAQRHLADPRLTLTDIGYLLGYSDQSTFFRASNRWFGESPGEYRTRVMNGHRQDKALARGA</sequence>
<dbReference type="Proteomes" id="UP001314635">
    <property type="component" value="Unassembled WGS sequence"/>
</dbReference>
<comment type="caution">
    <text evidence="5">The sequence shown here is derived from an EMBL/GenBank/DDBJ whole genome shotgun (WGS) entry which is preliminary data.</text>
</comment>